<dbReference type="Proteomes" id="UP000250275">
    <property type="component" value="Unassembled WGS sequence"/>
</dbReference>
<dbReference type="EMBL" id="KQ763574">
    <property type="protein sequence ID" value="OAD54995.1"/>
    <property type="molecule type" value="Genomic_DNA"/>
</dbReference>
<name>A0A310SKU1_9HYME</name>
<protein>
    <submittedName>
        <fullName evidence="1">Uncharacterized protein</fullName>
    </submittedName>
</protein>
<evidence type="ECO:0000313" key="1">
    <source>
        <dbReference type="EMBL" id="OAD54995.1"/>
    </source>
</evidence>
<keyword evidence="2" id="KW-1185">Reference proteome</keyword>
<reference evidence="1 2" key="1">
    <citation type="submission" date="2015-07" db="EMBL/GenBank/DDBJ databases">
        <title>The genome of Eufriesea mexicana.</title>
        <authorList>
            <person name="Pan H."/>
            <person name="Kapheim K."/>
        </authorList>
    </citation>
    <scope>NUCLEOTIDE SEQUENCE [LARGE SCALE GENOMIC DNA]</scope>
    <source>
        <strain evidence="1">0111107269</strain>
        <tissue evidence="1">Whole body</tissue>
    </source>
</reference>
<sequence length="71" mass="8191">MATKNTLNFVLQPQILLEIGETGGSYDGRFVRTMRDAPEIECHLQNERSYEAESRERDLFVSTWSLDTLNP</sequence>
<accession>A0A310SKU1</accession>
<dbReference type="AlphaFoldDB" id="A0A310SKU1"/>
<gene>
    <name evidence="1" type="ORF">WN48_05875</name>
</gene>
<proteinExistence type="predicted"/>
<organism evidence="1 2">
    <name type="scientific">Eufriesea mexicana</name>
    <dbReference type="NCBI Taxonomy" id="516756"/>
    <lineage>
        <taxon>Eukaryota</taxon>
        <taxon>Metazoa</taxon>
        <taxon>Ecdysozoa</taxon>
        <taxon>Arthropoda</taxon>
        <taxon>Hexapoda</taxon>
        <taxon>Insecta</taxon>
        <taxon>Pterygota</taxon>
        <taxon>Neoptera</taxon>
        <taxon>Endopterygota</taxon>
        <taxon>Hymenoptera</taxon>
        <taxon>Apocrita</taxon>
        <taxon>Aculeata</taxon>
        <taxon>Apoidea</taxon>
        <taxon>Anthophila</taxon>
        <taxon>Apidae</taxon>
        <taxon>Eufriesea</taxon>
    </lineage>
</organism>
<evidence type="ECO:0000313" key="2">
    <source>
        <dbReference type="Proteomes" id="UP000250275"/>
    </source>
</evidence>